<organism evidence="1 2">
    <name type="scientific">Araneus ventricosus</name>
    <name type="common">Orbweaver spider</name>
    <name type="synonym">Epeira ventricosa</name>
    <dbReference type="NCBI Taxonomy" id="182803"/>
    <lineage>
        <taxon>Eukaryota</taxon>
        <taxon>Metazoa</taxon>
        <taxon>Ecdysozoa</taxon>
        <taxon>Arthropoda</taxon>
        <taxon>Chelicerata</taxon>
        <taxon>Arachnida</taxon>
        <taxon>Araneae</taxon>
        <taxon>Araneomorphae</taxon>
        <taxon>Entelegynae</taxon>
        <taxon>Araneoidea</taxon>
        <taxon>Araneidae</taxon>
        <taxon>Araneus</taxon>
    </lineage>
</organism>
<evidence type="ECO:0000313" key="1">
    <source>
        <dbReference type="EMBL" id="GBN88173.1"/>
    </source>
</evidence>
<comment type="caution">
    <text evidence="1">The sequence shown here is derived from an EMBL/GenBank/DDBJ whole genome shotgun (WGS) entry which is preliminary data.</text>
</comment>
<name>A0A4Y2SK50_ARAVE</name>
<proteinExistence type="predicted"/>
<dbReference type="Proteomes" id="UP000499080">
    <property type="component" value="Unassembled WGS sequence"/>
</dbReference>
<dbReference type="EMBL" id="BGPR01022151">
    <property type="protein sequence ID" value="GBN88173.1"/>
    <property type="molecule type" value="Genomic_DNA"/>
</dbReference>
<dbReference type="AlphaFoldDB" id="A0A4Y2SK50"/>
<protein>
    <submittedName>
        <fullName evidence="1">Uncharacterized protein</fullName>
    </submittedName>
</protein>
<gene>
    <name evidence="1" type="ORF">AVEN_167039_1</name>
</gene>
<accession>A0A4Y2SK50</accession>
<evidence type="ECO:0000313" key="2">
    <source>
        <dbReference type="Proteomes" id="UP000499080"/>
    </source>
</evidence>
<keyword evidence="2" id="KW-1185">Reference proteome</keyword>
<reference evidence="1 2" key="1">
    <citation type="journal article" date="2019" name="Sci. Rep.">
        <title>Orb-weaving spider Araneus ventricosus genome elucidates the spidroin gene catalogue.</title>
        <authorList>
            <person name="Kono N."/>
            <person name="Nakamura H."/>
            <person name="Ohtoshi R."/>
            <person name="Moran D.A.P."/>
            <person name="Shinohara A."/>
            <person name="Yoshida Y."/>
            <person name="Fujiwara M."/>
            <person name="Mori M."/>
            <person name="Tomita M."/>
            <person name="Arakawa K."/>
        </authorList>
    </citation>
    <scope>NUCLEOTIDE SEQUENCE [LARGE SCALE GENOMIC DNA]</scope>
</reference>
<sequence length="203" mass="24257">MNTDEDLLNFLKESVIDDNEKLYLKFIKEFMSYLARLKMIVLLNLTDTSSHRVLCDFFQRMSDMNIHIPDITDIPDYQDFINTLKKMKDVNFPLDVPRYRNLFKKLREMSDERMALEKDGRFDEIGKLARKFNSLKQDFEIPEFELNKTGRLLLSVADDYGLINIIVKKYSCIHIIEEKIDIVRNDLYNLEKDMYAMFNNRVK</sequence>